<keyword evidence="2" id="KW-1185">Reference proteome</keyword>
<evidence type="ECO:0000313" key="2">
    <source>
        <dbReference type="Proteomes" id="UP000267096"/>
    </source>
</evidence>
<proteinExistence type="predicted"/>
<dbReference type="InterPro" id="IPR029063">
    <property type="entry name" value="SAM-dependent_MTases_sf"/>
</dbReference>
<dbReference type="PANTHER" id="PTHR45581">
    <property type="entry name" value="PROTEIN CBG10435"/>
    <property type="match status" value="1"/>
</dbReference>
<dbReference type="EMBL" id="UYRR01022272">
    <property type="protein sequence ID" value="VDK31351.1"/>
    <property type="molecule type" value="Genomic_DNA"/>
</dbReference>
<organism evidence="1 2">
    <name type="scientific">Anisakis simplex</name>
    <name type="common">Herring worm</name>
    <dbReference type="NCBI Taxonomy" id="6269"/>
    <lineage>
        <taxon>Eukaryota</taxon>
        <taxon>Metazoa</taxon>
        <taxon>Ecdysozoa</taxon>
        <taxon>Nematoda</taxon>
        <taxon>Chromadorea</taxon>
        <taxon>Rhabditida</taxon>
        <taxon>Spirurina</taxon>
        <taxon>Ascaridomorpha</taxon>
        <taxon>Ascaridoidea</taxon>
        <taxon>Anisakidae</taxon>
        <taxon>Anisakis</taxon>
        <taxon>Anisakis simplex complex</taxon>
    </lineage>
</organism>
<dbReference type="AlphaFoldDB" id="A0A3P6QH80"/>
<accession>A0A3P6QH80</accession>
<dbReference type="OrthoDB" id="506498at2759"/>
<dbReference type="SUPFAM" id="SSF53335">
    <property type="entry name" value="S-adenosyl-L-methionine-dependent methyltransferases"/>
    <property type="match status" value="1"/>
</dbReference>
<reference evidence="1 2" key="1">
    <citation type="submission" date="2018-11" db="EMBL/GenBank/DDBJ databases">
        <authorList>
            <consortium name="Pathogen Informatics"/>
        </authorList>
    </citation>
    <scope>NUCLEOTIDE SEQUENCE [LARGE SCALE GENOMIC DNA]</scope>
</reference>
<name>A0A3P6QH80_ANISI</name>
<sequence>MGLMACSDIVEVDETGEKFWIKKERIPLMTGDTMSKMFVYLQHLPMVGKVYSQLSEVMRIDGPLGLDNDVFDDFHLRMSAFSEVRHKKFLINDYLPLTGMKEKLENEVCQVLDVGCGRGMHAAEFGDSLQIFLFALHTF</sequence>
<protein>
    <submittedName>
        <fullName evidence="1">Uncharacterized protein</fullName>
    </submittedName>
</protein>
<gene>
    <name evidence="1" type="ORF">ASIM_LOCUS8332</name>
</gene>
<dbReference type="Proteomes" id="UP000267096">
    <property type="component" value="Unassembled WGS sequence"/>
</dbReference>
<evidence type="ECO:0000313" key="1">
    <source>
        <dbReference type="EMBL" id="VDK31351.1"/>
    </source>
</evidence>
<dbReference type="PANTHER" id="PTHR45581:SF3">
    <property type="entry name" value="METHYLTRANSFERASE DOMAIN-CONTAINING PROTEIN"/>
    <property type="match status" value="1"/>
</dbReference>